<evidence type="ECO:0000313" key="14">
    <source>
        <dbReference type="EMBL" id="CAF3903787.1"/>
    </source>
</evidence>
<evidence type="ECO:0000313" key="13">
    <source>
        <dbReference type="EMBL" id="CAF3780361.1"/>
    </source>
</evidence>
<dbReference type="Pfam" id="PF00153">
    <property type="entry name" value="Mito_carr"/>
    <property type="match status" value="3"/>
</dbReference>
<comment type="similarity">
    <text evidence="2 6">Belongs to the mitochondrial carrier (TC 2.A.29) family.</text>
</comment>
<dbReference type="GO" id="GO:0016020">
    <property type="term" value="C:membrane"/>
    <property type="evidence" value="ECO:0007669"/>
    <property type="project" value="UniProtKB-SubCell"/>
</dbReference>
<gene>
    <name evidence="15" type="ORF">BYL167_LOCUS14887</name>
    <name evidence="9" type="ORF">CJN711_LOCUS36658</name>
    <name evidence="8" type="ORF">KQP761_LOCUS22192</name>
    <name evidence="10" type="ORF">MBJ925_LOCUS3709</name>
    <name evidence="13" type="ORF">OVN521_LOCUS2750</name>
    <name evidence="14" type="ORF">UXM345_LOCUS10686</name>
    <name evidence="12" type="ORF">WKI299_LOCUS32178</name>
    <name evidence="11" type="ORF">XDN619_LOCUS29486</name>
</gene>
<dbReference type="EMBL" id="CAJNOW010011652">
    <property type="protein sequence ID" value="CAF1600258.1"/>
    <property type="molecule type" value="Genomic_DNA"/>
</dbReference>
<feature type="repeat" description="Solcar" evidence="5">
    <location>
        <begin position="136"/>
        <end position="220"/>
    </location>
</feature>
<dbReference type="OrthoDB" id="250329at2759"/>
<reference evidence="8" key="1">
    <citation type="submission" date="2021-02" db="EMBL/GenBank/DDBJ databases">
        <authorList>
            <person name="Nowell W R."/>
        </authorList>
    </citation>
    <scope>NUCLEOTIDE SEQUENCE</scope>
</reference>
<proteinExistence type="inferred from homology"/>
<evidence type="ECO:0008006" key="18">
    <source>
        <dbReference type="Google" id="ProtNLM"/>
    </source>
</evidence>
<dbReference type="Proteomes" id="UP000663824">
    <property type="component" value="Unassembled WGS sequence"/>
</dbReference>
<evidence type="ECO:0000313" key="11">
    <source>
        <dbReference type="EMBL" id="CAF2155720.1"/>
    </source>
</evidence>
<dbReference type="EMBL" id="CAJOBG010000224">
    <property type="protein sequence ID" value="CAF3780361.1"/>
    <property type="molecule type" value="Genomic_DNA"/>
</dbReference>
<keyword evidence="3 5" id="KW-0812">Transmembrane</keyword>
<feature type="transmembrane region" description="Helical" evidence="7">
    <location>
        <begin position="136"/>
        <end position="157"/>
    </location>
</feature>
<evidence type="ECO:0000256" key="6">
    <source>
        <dbReference type="RuleBase" id="RU000488"/>
    </source>
</evidence>
<evidence type="ECO:0000313" key="8">
    <source>
        <dbReference type="EMBL" id="CAF1600258.1"/>
    </source>
</evidence>
<dbReference type="EMBL" id="CAJNRE010000516">
    <property type="protein sequence ID" value="CAF1928269.1"/>
    <property type="molecule type" value="Genomic_DNA"/>
</dbReference>
<dbReference type="EMBL" id="CAJOBH010005394">
    <property type="protein sequence ID" value="CAF4022904.1"/>
    <property type="molecule type" value="Genomic_DNA"/>
</dbReference>
<evidence type="ECO:0000313" key="16">
    <source>
        <dbReference type="Proteomes" id="UP000663834"/>
    </source>
</evidence>
<keyword evidence="4 5" id="KW-0472">Membrane</keyword>
<dbReference type="Proteomes" id="UP000663855">
    <property type="component" value="Unassembled WGS sequence"/>
</dbReference>
<dbReference type="Proteomes" id="UP000663866">
    <property type="component" value="Unassembled WGS sequence"/>
</dbReference>
<dbReference type="Gene3D" id="1.50.40.10">
    <property type="entry name" value="Mitochondrial carrier domain"/>
    <property type="match status" value="1"/>
</dbReference>
<feature type="repeat" description="Solcar" evidence="5">
    <location>
        <begin position="243"/>
        <end position="337"/>
    </location>
</feature>
<dbReference type="EMBL" id="CAJNRG010014378">
    <property type="protein sequence ID" value="CAF2155720.1"/>
    <property type="molecule type" value="Genomic_DNA"/>
</dbReference>
<evidence type="ECO:0000256" key="3">
    <source>
        <dbReference type="ARBA" id="ARBA00022692"/>
    </source>
</evidence>
<sequence>MVVSLVESETIDYKSSSQIQTTSREPFNPHTTKWSDVNLVKFGAFITVASTIENAVFYPFYVLKTREQSDRRNLSLLKSFRCHLSATLSKSNNSKGPSLFRGFWFSNMTSIPAYGIYLGIYISSKDQLNASANVSAQFYAPFIAGALADVVSLLFYVPSDVIVQRLQIANSPYKSSLDAARKIYKCDGMKGYYRGLGATFIVSILASSMWWMVYENVKHFLYRPSILPYFVWSKSSDDKTAEVHRIPQFTAGFIAGTVTSTCVNPLDVVKTRIQTQNIHTLGTTASTIMYKNIFHGLKCLWREEGVNGLLRGVLPKLVSRGPLSAFSALIFELVLYYSRDDLHAF</sequence>
<evidence type="ECO:0000313" key="12">
    <source>
        <dbReference type="EMBL" id="CAF2161109.1"/>
    </source>
</evidence>
<feature type="transmembrane region" description="Helical" evidence="7">
    <location>
        <begin position="103"/>
        <end position="124"/>
    </location>
</feature>
<dbReference type="InterPro" id="IPR023395">
    <property type="entry name" value="MCP_dom_sf"/>
</dbReference>
<dbReference type="EMBL" id="CAJNOV010017768">
    <property type="protein sequence ID" value="CAF1612227.1"/>
    <property type="molecule type" value="Genomic_DNA"/>
</dbReference>
<evidence type="ECO:0000256" key="4">
    <source>
        <dbReference type="ARBA" id="ARBA00023136"/>
    </source>
</evidence>
<dbReference type="PANTHER" id="PTHR46080">
    <property type="entry name" value="MITOCHONDRIAL SUBSTRATE CARRIER FAMILY PROTEIN J"/>
    <property type="match status" value="1"/>
</dbReference>
<feature type="transmembrane region" description="Helical" evidence="7">
    <location>
        <begin position="42"/>
        <end position="63"/>
    </location>
</feature>
<keyword evidence="7" id="KW-1133">Transmembrane helix</keyword>
<dbReference type="EMBL" id="CAJNRF010014771">
    <property type="protein sequence ID" value="CAF2161109.1"/>
    <property type="molecule type" value="Genomic_DNA"/>
</dbReference>
<evidence type="ECO:0000256" key="1">
    <source>
        <dbReference type="ARBA" id="ARBA00004141"/>
    </source>
</evidence>
<dbReference type="AlphaFoldDB" id="A0A816AWV6"/>
<name>A0A816AWV6_9BILA</name>
<evidence type="ECO:0000256" key="5">
    <source>
        <dbReference type="PROSITE-ProRule" id="PRU00282"/>
    </source>
</evidence>
<organism evidence="8 16">
    <name type="scientific">Rotaria magnacalcarata</name>
    <dbReference type="NCBI Taxonomy" id="392030"/>
    <lineage>
        <taxon>Eukaryota</taxon>
        <taxon>Metazoa</taxon>
        <taxon>Spiralia</taxon>
        <taxon>Gnathifera</taxon>
        <taxon>Rotifera</taxon>
        <taxon>Eurotatoria</taxon>
        <taxon>Bdelloidea</taxon>
        <taxon>Philodinida</taxon>
        <taxon>Philodinidae</taxon>
        <taxon>Rotaria</taxon>
    </lineage>
</organism>
<evidence type="ECO:0000256" key="2">
    <source>
        <dbReference type="ARBA" id="ARBA00006375"/>
    </source>
</evidence>
<comment type="subcellular location">
    <subcellularLocation>
        <location evidence="1">Membrane</location>
        <topology evidence="1">Multi-pass membrane protein</topology>
    </subcellularLocation>
</comment>
<evidence type="ECO:0000313" key="17">
    <source>
        <dbReference type="Proteomes" id="UP000663866"/>
    </source>
</evidence>
<keyword evidence="6" id="KW-0813">Transport</keyword>
<dbReference type="InterPro" id="IPR018108">
    <property type="entry name" value="MCP_transmembrane"/>
</dbReference>
<comment type="caution">
    <text evidence="8">The sequence shown here is derived from an EMBL/GenBank/DDBJ whole genome shotgun (WGS) entry which is preliminary data.</text>
</comment>
<dbReference type="Proteomes" id="UP000681967">
    <property type="component" value="Unassembled WGS sequence"/>
</dbReference>
<accession>A0A816AWV6</accession>
<dbReference type="Proteomes" id="UP000663856">
    <property type="component" value="Unassembled WGS sequence"/>
</dbReference>
<evidence type="ECO:0000313" key="15">
    <source>
        <dbReference type="EMBL" id="CAF4022904.1"/>
    </source>
</evidence>
<protein>
    <recommendedName>
        <fullName evidence="18">Mitochondrial carrier protein</fullName>
    </recommendedName>
</protein>
<evidence type="ECO:0000256" key="7">
    <source>
        <dbReference type="SAM" id="Phobius"/>
    </source>
</evidence>
<keyword evidence="17" id="KW-1185">Reference proteome</keyword>
<evidence type="ECO:0000313" key="10">
    <source>
        <dbReference type="EMBL" id="CAF1928269.1"/>
    </source>
</evidence>
<dbReference type="Proteomes" id="UP000663887">
    <property type="component" value="Unassembled WGS sequence"/>
</dbReference>
<dbReference type="EMBL" id="CAJOBF010001032">
    <property type="protein sequence ID" value="CAF3903787.1"/>
    <property type="molecule type" value="Genomic_DNA"/>
</dbReference>
<feature type="transmembrane region" description="Helical" evidence="7">
    <location>
        <begin position="191"/>
        <end position="213"/>
    </location>
</feature>
<dbReference type="Proteomes" id="UP000663842">
    <property type="component" value="Unassembled WGS sequence"/>
</dbReference>
<evidence type="ECO:0000313" key="9">
    <source>
        <dbReference type="EMBL" id="CAF1612227.1"/>
    </source>
</evidence>
<dbReference type="PROSITE" id="PS50920">
    <property type="entry name" value="SOLCAR"/>
    <property type="match status" value="2"/>
</dbReference>
<dbReference type="Proteomes" id="UP000663834">
    <property type="component" value="Unassembled WGS sequence"/>
</dbReference>
<dbReference type="SUPFAM" id="SSF103506">
    <property type="entry name" value="Mitochondrial carrier"/>
    <property type="match status" value="1"/>
</dbReference>
<dbReference type="PANTHER" id="PTHR46080:SF18">
    <property type="entry name" value="MITOCHONDRIAL SUBSTRATE CARRIER FAMILY PROTEIN J"/>
    <property type="match status" value="1"/>
</dbReference>